<feature type="signal peptide" evidence="1">
    <location>
        <begin position="1"/>
        <end position="31"/>
    </location>
</feature>
<dbReference type="EMBL" id="JBHSIZ010000045">
    <property type="protein sequence ID" value="MFC4961175.1"/>
    <property type="molecule type" value="Genomic_DNA"/>
</dbReference>
<reference evidence="3" key="1">
    <citation type="journal article" date="2019" name="Int. J. Syst. Evol. Microbiol.">
        <title>The Global Catalogue of Microorganisms (GCM) 10K type strain sequencing project: providing services to taxonomists for standard genome sequencing and annotation.</title>
        <authorList>
            <consortium name="The Broad Institute Genomics Platform"/>
            <consortium name="The Broad Institute Genome Sequencing Center for Infectious Disease"/>
            <person name="Wu L."/>
            <person name="Ma J."/>
        </authorList>
    </citation>
    <scope>NUCLEOTIDE SEQUENCE [LARGE SCALE GENOMIC DNA]</scope>
    <source>
        <strain evidence="3">CCM 7224</strain>
    </source>
</reference>
<evidence type="ECO:0000313" key="2">
    <source>
        <dbReference type="EMBL" id="MFC4961175.1"/>
    </source>
</evidence>
<keyword evidence="1" id="KW-0732">Signal</keyword>
<proteinExistence type="predicted"/>
<sequence>MTYRIKRLARIVLIAGAAAVLVTGPAASAQAASGTLFFNRADTGARDAITNPPNNDCRLLDGGAGIVDNRTNAIAFLYRDEYCSVLQDTLGPGQSGGYAGLTVPHSVEFGSP</sequence>
<accession>A0ABV9UXH3</accession>
<comment type="caution">
    <text evidence="2">The sequence shown here is derived from an EMBL/GenBank/DDBJ whole genome shotgun (WGS) entry which is preliminary data.</text>
</comment>
<feature type="chain" id="PRO_5047225246" description="Secreted protein" evidence="1">
    <location>
        <begin position="32"/>
        <end position="112"/>
    </location>
</feature>
<protein>
    <recommendedName>
        <fullName evidence="4">Secreted protein</fullName>
    </recommendedName>
</protein>
<evidence type="ECO:0008006" key="4">
    <source>
        <dbReference type="Google" id="ProtNLM"/>
    </source>
</evidence>
<dbReference type="Proteomes" id="UP001595834">
    <property type="component" value="Unassembled WGS sequence"/>
</dbReference>
<name>A0ABV9UXH3_9ACTN</name>
<dbReference type="RefSeq" id="WP_344377718.1">
    <property type="nucleotide sequence ID" value="NZ_BAAASQ010000019.1"/>
</dbReference>
<evidence type="ECO:0000256" key="1">
    <source>
        <dbReference type="SAM" id="SignalP"/>
    </source>
</evidence>
<gene>
    <name evidence="2" type="ORF">ACFPFX_33290</name>
</gene>
<evidence type="ECO:0000313" key="3">
    <source>
        <dbReference type="Proteomes" id="UP001595834"/>
    </source>
</evidence>
<keyword evidence="3" id="KW-1185">Reference proteome</keyword>
<organism evidence="2 3">
    <name type="scientific">Streptomyces mauvecolor</name>
    <dbReference type="NCBI Taxonomy" id="58345"/>
    <lineage>
        <taxon>Bacteria</taxon>
        <taxon>Bacillati</taxon>
        <taxon>Actinomycetota</taxon>
        <taxon>Actinomycetes</taxon>
        <taxon>Kitasatosporales</taxon>
        <taxon>Streptomycetaceae</taxon>
        <taxon>Streptomyces</taxon>
    </lineage>
</organism>